<dbReference type="PATRIC" id="fig|582475.4.peg.2471"/>
<comment type="caution">
    <text evidence="2">The sequence shown here is derived from an EMBL/GenBank/DDBJ whole genome shotgun (WGS) entry which is preliminary data.</text>
</comment>
<dbReference type="EMBL" id="LFXJ01000007">
    <property type="protein sequence ID" value="KMY30666.1"/>
    <property type="molecule type" value="Genomic_DNA"/>
</dbReference>
<feature type="transmembrane region" description="Helical" evidence="1">
    <location>
        <begin position="124"/>
        <end position="142"/>
    </location>
</feature>
<dbReference type="RefSeq" id="WP_049667339.1">
    <property type="nucleotide sequence ID" value="NZ_LFXJ01000007.1"/>
</dbReference>
<dbReference type="GeneID" id="96599505"/>
<organism evidence="2 3">
    <name type="scientific">Lysinibacillus xylanilyticus</name>
    <dbReference type="NCBI Taxonomy" id="582475"/>
    <lineage>
        <taxon>Bacteria</taxon>
        <taxon>Bacillati</taxon>
        <taxon>Bacillota</taxon>
        <taxon>Bacilli</taxon>
        <taxon>Bacillales</taxon>
        <taxon>Bacillaceae</taxon>
        <taxon>Lysinibacillus</taxon>
    </lineage>
</organism>
<dbReference type="OrthoDB" id="5195477at2"/>
<feature type="transmembrane region" description="Helical" evidence="1">
    <location>
        <begin position="148"/>
        <end position="173"/>
    </location>
</feature>
<evidence type="ECO:0000313" key="2">
    <source>
        <dbReference type="EMBL" id="KMY30666.1"/>
    </source>
</evidence>
<dbReference type="AlphaFoldDB" id="A0A0K9F9A1"/>
<keyword evidence="1" id="KW-0812">Transmembrane</keyword>
<evidence type="ECO:0000313" key="3">
    <source>
        <dbReference type="Proteomes" id="UP000037326"/>
    </source>
</evidence>
<dbReference type="Proteomes" id="UP000037326">
    <property type="component" value="Unassembled WGS sequence"/>
</dbReference>
<proteinExistence type="predicted"/>
<keyword evidence="1" id="KW-1133">Transmembrane helix</keyword>
<protein>
    <recommendedName>
        <fullName evidence="4">HXXEE domain-containing protein</fullName>
    </recommendedName>
</protein>
<gene>
    <name evidence="2" type="ORF">ACZ11_14850</name>
</gene>
<reference evidence="3" key="1">
    <citation type="submission" date="2015-07" db="EMBL/GenBank/DDBJ databases">
        <authorList>
            <consortium name="Consortium for Microbial Forensics and Genomics (microFORGE)"/>
            <person name="Knight B.M."/>
            <person name="Roberts D.P."/>
            <person name="Lin D."/>
            <person name="Hari K."/>
            <person name="Fletcher J."/>
            <person name="Melcher U."/>
            <person name="Blagden T."/>
            <person name="Winegar R.A."/>
        </authorList>
    </citation>
    <scope>NUCLEOTIDE SEQUENCE [LARGE SCALE GENOMIC DNA]</scope>
    <source>
        <strain evidence="3">DSM 23493</strain>
    </source>
</reference>
<evidence type="ECO:0000256" key="1">
    <source>
        <dbReference type="SAM" id="Phobius"/>
    </source>
</evidence>
<feature type="transmembrane region" description="Helical" evidence="1">
    <location>
        <begin position="93"/>
        <end position="112"/>
    </location>
</feature>
<name>A0A0K9F9A1_9BACI</name>
<sequence>MEQWIGIQTLIWLFPIMFILHDFEEIIMVEKWLNKNSIILYERLPKKIADRVMKQFSMSTAQFAVAVIVIFIFVSSSTFIANQYVNQGPYGDIYFFTVVTLTYFLHAFTHLAQSIFLRSITPGALTSLIIVIPYSFVLYHSLLVNKVITWDIIFVCLPFCLLVIPIALLAHWIGKKLI</sequence>
<dbReference type="InterPro" id="IPR025671">
    <property type="entry name" value="HXXEE"/>
</dbReference>
<keyword evidence="1" id="KW-0472">Membrane</keyword>
<accession>A0A0K9F9A1</accession>
<evidence type="ECO:0008006" key="4">
    <source>
        <dbReference type="Google" id="ProtNLM"/>
    </source>
</evidence>
<dbReference type="Pfam" id="PF13787">
    <property type="entry name" value="HXXEE"/>
    <property type="match status" value="1"/>
</dbReference>
<feature type="transmembrane region" description="Helical" evidence="1">
    <location>
        <begin position="61"/>
        <end position="81"/>
    </location>
</feature>
<feature type="transmembrane region" description="Helical" evidence="1">
    <location>
        <begin position="6"/>
        <end position="23"/>
    </location>
</feature>